<comment type="function">
    <text evidence="6">Involved in transcription antitermination. Required for transcription of ribosomal RNA (rRNA) genes. Binds specifically to the boxA antiterminator sequence of the ribosomal RNA (rrn) operons.</text>
</comment>
<dbReference type="InterPro" id="IPR035926">
    <property type="entry name" value="NusB-like_sf"/>
</dbReference>
<accession>A0A955KXG3</accession>
<dbReference type="PANTHER" id="PTHR11078">
    <property type="entry name" value="N UTILIZATION SUBSTANCE PROTEIN B-RELATED"/>
    <property type="match status" value="1"/>
</dbReference>
<dbReference type="PANTHER" id="PTHR11078:SF3">
    <property type="entry name" value="ANTITERMINATION NUSB DOMAIN-CONTAINING PROTEIN"/>
    <property type="match status" value="1"/>
</dbReference>
<dbReference type="NCBIfam" id="TIGR01951">
    <property type="entry name" value="nusB"/>
    <property type="match status" value="1"/>
</dbReference>
<evidence type="ECO:0000256" key="1">
    <source>
        <dbReference type="ARBA" id="ARBA00005952"/>
    </source>
</evidence>
<proteinExistence type="inferred from homology"/>
<keyword evidence="4 6" id="KW-0805">Transcription regulation</keyword>
<keyword evidence="3 6" id="KW-0694">RNA-binding</keyword>
<keyword evidence="2 6" id="KW-0889">Transcription antitermination</keyword>
<reference evidence="8" key="1">
    <citation type="submission" date="2020-04" db="EMBL/GenBank/DDBJ databases">
        <authorList>
            <person name="Zhang T."/>
        </authorList>
    </citation>
    <scope>NUCLEOTIDE SEQUENCE</scope>
    <source>
        <strain evidence="8">HKST-UBA17</strain>
    </source>
</reference>
<evidence type="ECO:0000256" key="6">
    <source>
        <dbReference type="HAMAP-Rule" id="MF_00073"/>
    </source>
</evidence>
<organism evidence="8 9">
    <name type="scientific">Candidatus Dojkabacteria bacterium</name>
    <dbReference type="NCBI Taxonomy" id="2099670"/>
    <lineage>
        <taxon>Bacteria</taxon>
        <taxon>Candidatus Dojkabacteria</taxon>
    </lineage>
</organism>
<evidence type="ECO:0000313" key="9">
    <source>
        <dbReference type="Proteomes" id="UP000741282"/>
    </source>
</evidence>
<dbReference type="Gene3D" id="1.10.940.10">
    <property type="entry name" value="NusB-like"/>
    <property type="match status" value="1"/>
</dbReference>
<evidence type="ECO:0000256" key="3">
    <source>
        <dbReference type="ARBA" id="ARBA00022884"/>
    </source>
</evidence>
<dbReference type="EMBL" id="JAGQLN010000014">
    <property type="protein sequence ID" value="MCA9377029.1"/>
    <property type="molecule type" value="Genomic_DNA"/>
</dbReference>
<dbReference type="Proteomes" id="UP000741282">
    <property type="component" value="Unassembled WGS sequence"/>
</dbReference>
<dbReference type="GO" id="GO:0005829">
    <property type="term" value="C:cytosol"/>
    <property type="evidence" value="ECO:0007669"/>
    <property type="project" value="TreeGrafter"/>
</dbReference>
<dbReference type="HAMAP" id="MF_00073">
    <property type="entry name" value="NusB"/>
    <property type="match status" value="1"/>
</dbReference>
<dbReference type="GO" id="GO:0003723">
    <property type="term" value="F:RNA binding"/>
    <property type="evidence" value="ECO:0007669"/>
    <property type="project" value="UniProtKB-UniRule"/>
</dbReference>
<evidence type="ECO:0000259" key="7">
    <source>
        <dbReference type="Pfam" id="PF01029"/>
    </source>
</evidence>
<dbReference type="GO" id="GO:0006353">
    <property type="term" value="P:DNA-templated transcription termination"/>
    <property type="evidence" value="ECO:0007669"/>
    <property type="project" value="UniProtKB-UniRule"/>
</dbReference>
<evidence type="ECO:0000256" key="4">
    <source>
        <dbReference type="ARBA" id="ARBA00023015"/>
    </source>
</evidence>
<dbReference type="GO" id="GO:0031564">
    <property type="term" value="P:transcription antitermination"/>
    <property type="evidence" value="ECO:0007669"/>
    <property type="project" value="UniProtKB-KW"/>
</dbReference>
<protein>
    <recommendedName>
        <fullName evidence="6">Transcription antitermination protein NusB</fullName>
    </recommendedName>
    <alternativeName>
        <fullName evidence="6">Antitermination factor NusB</fullName>
    </alternativeName>
</protein>
<dbReference type="InterPro" id="IPR011605">
    <property type="entry name" value="NusB_fam"/>
</dbReference>
<evidence type="ECO:0000256" key="2">
    <source>
        <dbReference type="ARBA" id="ARBA00022814"/>
    </source>
</evidence>
<name>A0A955KXG3_9BACT</name>
<sequence length="147" mass="16555">MKNPDDPRHAARIVALQQLFLENYSESEGTPTEDFEISDYLSVDELEGLDEELYRSLLDGIHASTDQTFEIISKYAPQWPIEQIKKVDLQILRIAIFEGFIGKLTPPKVAIDEAIELAKEFGGQASDKFVNGVLGALYEEHKGKRSN</sequence>
<evidence type="ECO:0000256" key="5">
    <source>
        <dbReference type="ARBA" id="ARBA00023163"/>
    </source>
</evidence>
<evidence type="ECO:0000313" key="8">
    <source>
        <dbReference type="EMBL" id="MCA9377029.1"/>
    </source>
</evidence>
<dbReference type="SUPFAM" id="SSF48013">
    <property type="entry name" value="NusB-like"/>
    <property type="match status" value="1"/>
</dbReference>
<reference evidence="8" key="2">
    <citation type="journal article" date="2021" name="Microbiome">
        <title>Successional dynamics and alternative stable states in a saline activated sludge microbial community over 9 years.</title>
        <authorList>
            <person name="Wang Y."/>
            <person name="Ye J."/>
            <person name="Ju F."/>
            <person name="Liu L."/>
            <person name="Boyd J.A."/>
            <person name="Deng Y."/>
            <person name="Parks D.H."/>
            <person name="Jiang X."/>
            <person name="Yin X."/>
            <person name="Woodcroft B.J."/>
            <person name="Tyson G.W."/>
            <person name="Hugenholtz P."/>
            <person name="Polz M.F."/>
            <person name="Zhang T."/>
        </authorList>
    </citation>
    <scope>NUCLEOTIDE SEQUENCE</scope>
    <source>
        <strain evidence="8">HKST-UBA17</strain>
    </source>
</reference>
<feature type="domain" description="NusB/RsmB/TIM44" evidence="7">
    <location>
        <begin position="10"/>
        <end position="137"/>
    </location>
</feature>
<gene>
    <name evidence="6 8" type="primary">nusB</name>
    <name evidence="8" type="ORF">KC685_03860</name>
</gene>
<dbReference type="Pfam" id="PF01029">
    <property type="entry name" value="NusB"/>
    <property type="match status" value="1"/>
</dbReference>
<comment type="similarity">
    <text evidence="1 6">Belongs to the NusB family.</text>
</comment>
<keyword evidence="5 6" id="KW-0804">Transcription</keyword>
<dbReference type="AlphaFoldDB" id="A0A955KXG3"/>
<comment type="caution">
    <text evidence="8">The sequence shown here is derived from an EMBL/GenBank/DDBJ whole genome shotgun (WGS) entry which is preliminary data.</text>
</comment>
<dbReference type="InterPro" id="IPR006027">
    <property type="entry name" value="NusB_RsmB_TIM44"/>
</dbReference>